<dbReference type="PANTHER" id="PTHR13594">
    <property type="entry name" value="CENTRIOLAR COILED-COIL PROTEIN OF 110 KDA"/>
    <property type="match status" value="1"/>
</dbReference>
<dbReference type="InterPro" id="IPR033207">
    <property type="entry name" value="CCP110"/>
</dbReference>
<dbReference type="CDD" id="cd23767">
    <property type="entry name" value="IQCD"/>
    <property type="match status" value="1"/>
</dbReference>
<dbReference type="Proteomes" id="UP000695000">
    <property type="component" value="Unplaced"/>
</dbReference>
<protein>
    <submittedName>
        <fullName evidence="3">Uncharacterized protein LOC108558388</fullName>
    </submittedName>
</protein>
<gene>
    <name evidence="3" type="primary">LOC108558388</name>
</gene>
<organism evidence="2 3">
    <name type="scientific">Nicrophorus vespilloides</name>
    <name type="common">Boreal carrion beetle</name>
    <dbReference type="NCBI Taxonomy" id="110193"/>
    <lineage>
        <taxon>Eukaryota</taxon>
        <taxon>Metazoa</taxon>
        <taxon>Ecdysozoa</taxon>
        <taxon>Arthropoda</taxon>
        <taxon>Hexapoda</taxon>
        <taxon>Insecta</taxon>
        <taxon>Pterygota</taxon>
        <taxon>Neoptera</taxon>
        <taxon>Endopterygota</taxon>
        <taxon>Coleoptera</taxon>
        <taxon>Polyphaga</taxon>
        <taxon>Staphyliniformia</taxon>
        <taxon>Silphidae</taxon>
        <taxon>Nicrophorinae</taxon>
        <taxon>Nicrophorus</taxon>
    </lineage>
</organism>
<dbReference type="PROSITE" id="PS50096">
    <property type="entry name" value="IQ"/>
    <property type="match status" value="1"/>
</dbReference>
<dbReference type="Pfam" id="PF16025">
    <property type="entry name" value="CaM_bind"/>
    <property type="match status" value="1"/>
</dbReference>
<name>A0ABM1M878_NICVS</name>
<sequence>MKEFINSEEVKMPLSDYIQSLTTYVSCIKINNVPILPPLITQNKRKEIISYRKQAIKVESRIKKERELKAMIHHYSDLLDKQQSSTNLHELDDEVIESRQPKLTCNIQSSEFVNDKFVALQTDEELPPTPKLIRSNSYILETPSPALIEHLKQNEDRQRAASSDLKDDLEMNVSKDYDLDTSCTETELKNLSDQESQFNVTENNLKQFIDNNVPIEELNVSNVTYISEPVPKPAYDSKLENILKSIPQEYSKKIYEILEKQSNRSRTNSVNSADFNELQENAEKFSTPISGSDEHSTFFYSAFEKGDTEIYELTEEKKMEKAAYIITAAAKGFLVRRLFRTERVQDLINTIQDALVCAVQLHSENVDDINESDVELHRRLIQQVSAGCYAFHDMFFNTSIREKMYCIASDREKKREKASRPVSAAKSTPRSASSRKSK</sequence>
<feature type="region of interest" description="Disordered" evidence="1">
    <location>
        <begin position="411"/>
        <end position="438"/>
    </location>
</feature>
<evidence type="ECO:0000313" key="2">
    <source>
        <dbReference type="Proteomes" id="UP000695000"/>
    </source>
</evidence>
<dbReference type="RefSeq" id="XP_017770778.1">
    <property type="nucleotide sequence ID" value="XM_017915289.1"/>
</dbReference>
<dbReference type="GeneID" id="108558388"/>
<accession>A0ABM1M878</accession>
<keyword evidence="2" id="KW-1185">Reference proteome</keyword>
<dbReference type="PANTHER" id="PTHR13594:SF1">
    <property type="entry name" value="CENTRIOLAR COILED-COIL PROTEIN OF 110 KDA"/>
    <property type="match status" value="1"/>
</dbReference>
<reference evidence="3" key="1">
    <citation type="submission" date="2025-08" db="UniProtKB">
        <authorList>
            <consortium name="RefSeq"/>
        </authorList>
    </citation>
    <scope>IDENTIFICATION</scope>
    <source>
        <tissue evidence="3">Whole Larva</tissue>
    </source>
</reference>
<proteinExistence type="predicted"/>
<evidence type="ECO:0000313" key="3">
    <source>
        <dbReference type="RefSeq" id="XP_017770778.1"/>
    </source>
</evidence>
<evidence type="ECO:0000256" key="1">
    <source>
        <dbReference type="SAM" id="MobiDB-lite"/>
    </source>
</evidence>